<dbReference type="EMBL" id="LGRX02010159">
    <property type="protein sequence ID" value="KAK3270877.1"/>
    <property type="molecule type" value="Genomic_DNA"/>
</dbReference>
<feature type="region of interest" description="Disordered" evidence="1">
    <location>
        <begin position="71"/>
        <end position="102"/>
    </location>
</feature>
<evidence type="ECO:0000313" key="3">
    <source>
        <dbReference type="Proteomes" id="UP001190700"/>
    </source>
</evidence>
<dbReference type="AlphaFoldDB" id="A0AAE0G3E8"/>
<sequence length="102" mass="11783">MTNTEDFNHFYVEACIKEQKTREKFLFHQGDTSRAKPEDKTPGNPFIKDAAEKELDALIAARIRGVPETADKSQYSQNYHVAQKTAKYSEARSQRKGKFDRK</sequence>
<dbReference type="Proteomes" id="UP001190700">
    <property type="component" value="Unassembled WGS sequence"/>
</dbReference>
<reference evidence="2 3" key="1">
    <citation type="journal article" date="2015" name="Genome Biol. Evol.">
        <title>Comparative Genomics of a Bacterivorous Green Alga Reveals Evolutionary Causalities and Consequences of Phago-Mixotrophic Mode of Nutrition.</title>
        <authorList>
            <person name="Burns J.A."/>
            <person name="Paasch A."/>
            <person name="Narechania A."/>
            <person name="Kim E."/>
        </authorList>
    </citation>
    <scope>NUCLEOTIDE SEQUENCE [LARGE SCALE GENOMIC DNA]</scope>
    <source>
        <strain evidence="2 3">PLY_AMNH</strain>
    </source>
</reference>
<name>A0AAE0G3E8_9CHLO</name>
<evidence type="ECO:0000256" key="1">
    <source>
        <dbReference type="SAM" id="MobiDB-lite"/>
    </source>
</evidence>
<organism evidence="2 3">
    <name type="scientific">Cymbomonas tetramitiformis</name>
    <dbReference type="NCBI Taxonomy" id="36881"/>
    <lineage>
        <taxon>Eukaryota</taxon>
        <taxon>Viridiplantae</taxon>
        <taxon>Chlorophyta</taxon>
        <taxon>Pyramimonadophyceae</taxon>
        <taxon>Pyramimonadales</taxon>
        <taxon>Pyramimonadaceae</taxon>
        <taxon>Cymbomonas</taxon>
    </lineage>
</organism>
<evidence type="ECO:0000313" key="2">
    <source>
        <dbReference type="EMBL" id="KAK3270877.1"/>
    </source>
</evidence>
<accession>A0AAE0G3E8</accession>
<keyword evidence="3" id="KW-1185">Reference proteome</keyword>
<protein>
    <submittedName>
        <fullName evidence="2">Uncharacterized protein</fullName>
    </submittedName>
</protein>
<comment type="caution">
    <text evidence="2">The sequence shown here is derived from an EMBL/GenBank/DDBJ whole genome shotgun (WGS) entry which is preliminary data.</text>
</comment>
<gene>
    <name evidence="2" type="ORF">CYMTET_20747</name>
</gene>
<proteinExistence type="predicted"/>